<reference evidence="7 8" key="1">
    <citation type="submission" date="2020-07" db="EMBL/GenBank/DDBJ databases">
        <authorList>
            <person name="Feng X."/>
        </authorList>
    </citation>
    <scope>NUCLEOTIDE SEQUENCE [LARGE SCALE GENOMIC DNA]</scope>
    <source>
        <strain evidence="7 8">JCM31066</strain>
    </source>
</reference>
<dbReference type="GO" id="GO:0031419">
    <property type="term" value="F:cobalamin binding"/>
    <property type="evidence" value="ECO:0007669"/>
    <property type="project" value="UniProtKB-KW"/>
</dbReference>
<comment type="similarity">
    <text evidence="2">Belongs to the methylmalonyl-CoA mutase family.</text>
</comment>
<dbReference type="PANTHER" id="PTHR48101:SF4">
    <property type="entry name" value="METHYLMALONYL-COA MUTASE, MITOCHONDRIAL"/>
    <property type="match status" value="1"/>
</dbReference>
<evidence type="ECO:0000256" key="1">
    <source>
        <dbReference type="ARBA" id="ARBA00001922"/>
    </source>
</evidence>
<dbReference type="AlphaFoldDB" id="A0A842H9N8"/>
<evidence type="ECO:0000313" key="7">
    <source>
        <dbReference type="EMBL" id="MBC2592995.1"/>
    </source>
</evidence>
<evidence type="ECO:0000259" key="6">
    <source>
        <dbReference type="Pfam" id="PF01642"/>
    </source>
</evidence>
<dbReference type="EMBL" id="JACHVB010000012">
    <property type="protein sequence ID" value="MBC2592995.1"/>
    <property type="molecule type" value="Genomic_DNA"/>
</dbReference>
<dbReference type="InterPro" id="IPR036724">
    <property type="entry name" value="Cobalamin-bd_sf"/>
</dbReference>
<dbReference type="GO" id="GO:0019678">
    <property type="term" value="P:propionate metabolic process, methylmalonyl pathway"/>
    <property type="evidence" value="ECO:0007669"/>
    <property type="project" value="TreeGrafter"/>
</dbReference>
<dbReference type="Pfam" id="PF01642">
    <property type="entry name" value="MM_CoA_mutase"/>
    <property type="match status" value="1"/>
</dbReference>
<accession>A0A842H9N8</accession>
<dbReference type="NCBIfam" id="TIGR00641">
    <property type="entry name" value="acid_CoA_mut_N"/>
    <property type="match status" value="1"/>
</dbReference>
<sequence length="712" mass="76233">MSNTDTTTSSVGDQKALNLLEEFAPVDYATWKEAAEKLLKGAPFDKKMLTPTPEGITLQPIYRQEDMEGLEHLESFPGEFNFSRGATDEGYLKNAWKIAQELPYGLPEEFNAAALSDMQRGQDALNVALDIAGQTGRDPAEAGVGEVGACGLSVATLEDLQKAFKDVVPEAVNINFQSGVSGVAVAALLVAWLKEQGKEAKSLKGGLNLDPLGVLARSGSLPVSLDEAFADMAALASYCKDNAPEFTPVGVSTLPYANAGASAVEELACALATGTVYLRKLMEAGLDINEAAKAIRFEFTLGANFFMEVSKLRAARILWSKIVSEFGGDRQAARMQIHGRTGLWNKTVHDPYVNMLRTTTEALSGVVGGVESMHVSPFDEVIETPTTFSRRIARNTQIILQEECELRAVIDPAGGSWFIENLTDQVAKGAWGIFQEIEKEGCMVAALQSGSVQARIAKTNAGRIKLLTQRRANLVGTNLYPNLKEKPLPKTTPDFSEVKKQRVEAVKAAAKDVDLSTLADRDDGLIDRLAAAASQGATLGAIFKALHTEPGEVPSVTALPSVRGAQIFEEMRDAADAYTQAKGHGPKMFLTTMGPLRKHKARADFTRGFFEVGGFDIVAADGFDSVEAAVAGVKASGSELTVICGTDDAYVEFVPAFCKALKAEAPGIKIILAGDPGENGPAYTEAGLDDFISIRSNVYDINKKYLEAIGVM</sequence>
<proteinExistence type="inferred from homology"/>
<feature type="domain" description="Methylmalonyl-CoA mutase alpha/beta chain catalytic" evidence="6">
    <location>
        <begin position="52"/>
        <end position="550"/>
    </location>
</feature>
<dbReference type="Gene3D" id="3.20.20.240">
    <property type="entry name" value="Methylmalonyl-CoA mutase"/>
    <property type="match status" value="1"/>
</dbReference>
<comment type="caution">
    <text evidence="7">The sequence shown here is derived from an EMBL/GenBank/DDBJ whole genome shotgun (WGS) entry which is preliminary data.</text>
</comment>
<evidence type="ECO:0000256" key="3">
    <source>
        <dbReference type="ARBA" id="ARBA00022628"/>
    </source>
</evidence>
<comment type="cofactor">
    <cofactor evidence="1">
        <name>adenosylcob(III)alamin</name>
        <dbReference type="ChEBI" id="CHEBI:18408"/>
    </cofactor>
</comment>
<dbReference type="GO" id="GO:0046872">
    <property type="term" value="F:metal ion binding"/>
    <property type="evidence" value="ECO:0007669"/>
    <property type="project" value="InterPro"/>
</dbReference>
<evidence type="ECO:0000256" key="5">
    <source>
        <dbReference type="ARBA" id="ARBA00023285"/>
    </source>
</evidence>
<keyword evidence="5" id="KW-0170">Cobalt</keyword>
<keyword evidence="8" id="KW-1185">Reference proteome</keyword>
<dbReference type="Gene3D" id="3.40.50.280">
    <property type="entry name" value="Cobalamin-binding domain"/>
    <property type="match status" value="1"/>
</dbReference>
<dbReference type="GO" id="GO:0004494">
    <property type="term" value="F:methylmalonyl-CoA mutase activity"/>
    <property type="evidence" value="ECO:0007669"/>
    <property type="project" value="UniProtKB-EC"/>
</dbReference>
<dbReference type="PANTHER" id="PTHR48101">
    <property type="entry name" value="METHYLMALONYL-COA MUTASE, MITOCHONDRIAL-RELATED"/>
    <property type="match status" value="1"/>
</dbReference>
<organism evidence="7 8">
    <name type="scientific">Ruficoccus amylovorans</name>
    <dbReference type="NCBI Taxonomy" id="1804625"/>
    <lineage>
        <taxon>Bacteria</taxon>
        <taxon>Pseudomonadati</taxon>
        <taxon>Verrucomicrobiota</taxon>
        <taxon>Opitutia</taxon>
        <taxon>Puniceicoccales</taxon>
        <taxon>Cerasicoccaceae</taxon>
        <taxon>Ruficoccus</taxon>
    </lineage>
</organism>
<evidence type="ECO:0000256" key="4">
    <source>
        <dbReference type="ARBA" id="ARBA00023235"/>
    </source>
</evidence>
<gene>
    <name evidence="7" type="ORF">H5P28_01855</name>
</gene>
<dbReference type="InterPro" id="IPR006098">
    <property type="entry name" value="MMCoA_mutase_a_cat"/>
</dbReference>
<dbReference type="InterPro" id="IPR006099">
    <property type="entry name" value="MeMalonylCoA_mutase_a/b_cat"/>
</dbReference>
<dbReference type="SUPFAM" id="SSF52242">
    <property type="entry name" value="Cobalamin (vitamin B12)-binding domain"/>
    <property type="match status" value="1"/>
</dbReference>
<dbReference type="RefSeq" id="WP_185673998.1">
    <property type="nucleotide sequence ID" value="NZ_JACHVB010000012.1"/>
</dbReference>
<evidence type="ECO:0000313" key="8">
    <source>
        <dbReference type="Proteomes" id="UP000546464"/>
    </source>
</evidence>
<protein>
    <submittedName>
        <fullName evidence="7">Acyl-CoA mutase large subunit family protein</fullName>
    </submittedName>
</protein>
<dbReference type="SUPFAM" id="SSF51703">
    <property type="entry name" value="Cobalamin (vitamin B12)-dependent enzymes"/>
    <property type="match status" value="1"/>
</dbReference>
<keyword evidence="4" id="KW-0413">Isomerase</keyword>
<keyword evidence="3" id="KW-0846">Cobalamin</keyword>
<name>A0A842H9N8_9BACT</name>
<evidence type="ECO:0000256" key="2">
    <source>
        <dbReference type="ARBA" id="ARBA00008465"/>
    </source>
</evidence>
<dbReference type="GO" id="GO:0005737">
    <property type="term" value="C:cytoplasm"/>
    <property type="evidence" value="ECO:0007669"/>
    <property type="project" value="TreeGrafter"/>
</dbReference>
<dbReference type="InterPro" id="IPR016176">
    <property type="entry name" value="Cbl-dep_enz_cat"/>
</dbReference>
<dbReference type="CDD" id="cd03677">
    <property type="entry name" value="MM_CoA_mutase_beta"/>
    <property type="match status" value="1"/>
</dbReference>
<dbReference type="Proteomes" id="UP000546464">
    <property type="component" value="Unassembled WGS sequence"/>
</dbReference>